<dbReference type="EMBL" id="CM044704">
    <property type="protein sequence ID" value="KAI5666754.1"/>
    <property type="molecule type" value="Genomic_DNA"/>
</dbReference>
<evidence type="ECO:0000313" key="2">
    <source>
        <dbReference type="Proteomes" id="UP001060085"/>
    </source>
</evidence>
<protein>
    <submittedName>
        <fullName evidence="1">Uncharacterized protein</fullName>
    </submittedName>
</protein>
<evidence type="ECO:0000313" key="1">
    <source>
        <dbReference type="EMBL" id="KAI5666754.1"/>
    </source>
</evidence>
<sequence length="224" mass="24806">MPERDLIPVVELSDGESVEGPVTQEVEFEALIEEDPSEPKSDLEMVVEPEGVALTDTEGMDSFIEGGSPLAVSLIPVLPAESASSFPSLLLLGEIGEQYICGCCIRREQRIKDTGSTTGDDITRIRIWVLSYPAQTHSIKFIQVHSKRENDERKQKRAKWGKNKENGADGINKEDLPLTIGLGVTILGDQDLTIQYQDFEVQLGNSRDKLERCSGLRFRLQSSS</sequence>
<reference evidence="2" key="1">
    <citation type="journal article" date="2023" name="Nat. Plants">
        <title>Single-cell RNA sequencing provides a high-resolution roadmap for understanding the multicellular compartmentation of specialized metabolism.</title>
        <authorList>
            <person name="Sun S."/>
            <person name="Shen X."/>
            <person name="Li Y."/>
            <person name="Li Y."/>
            <person name="Wang S."/>
            <person name="Li R."/>
            <person name="Zhang H."/>
            <person name="Shen G."/>
            <person name="Guo B."/>
            <person name="Wei J."/>
            <person name="Xu J."/>
            <person name="St-Pierre B."/>
            <person name="Chen S."/>
            <person name="Sun C."/>
        </authorList>
    </citation>
    <scope>NUCLEOTIDE SEQUENCE [LARGE SCALE GENOMIC DNA]</scope>
</reference>
<dbReference type="Proteomes" id="UP001060085">
    <property type="component" value="Linkage Group LG04"/>
</dbReference>
<gene>
    <name evidence="1" type="ORF">M9H77_16607</name>
</gene>
<organism evidence="1 2">
    <name type="scientific">Catharanthus roseus</name>
    <name type="common">Madagascar periwinkle</name>
    <name type="synonym">Vinca rosea</name>
    <dbReference type="NCBI Taxonomy" id="4058"/>
    <lineage>
        <taxon>Eukaryota</taxon>
        <taxon>Viridiplantae</taxon>
        <taxon>Streptophyta</taxon>
        <taxon>Embryophyta</taxon>
        <taxon>Tracheophyta</taxon>
        <taxon>Spermatophyta</taxon>
        <taxon>Magnoliopsida</taxon>
        <taxon>eudicotyledons</taxon>
        <taxon>Gunneridae</taxon>
        <taxon>Pentapetalae</taxon>
        <taxon>asterids</taxon>
        <taxon>lamiids</taxon>
        <taxon>Gentianales</taxon>
        <taxon>Apocynaceae</taxon>
        <taxon>Rauvolfioideae</taxon>
        <taxon>Vinceae</taxon>
        <taxon>Catharanthinae</taxon>
        <taxon>Catharanthus</taxon>
    </lineage>
</organism>
<comment type="caution">
    <text evidence="1">The sequence shown here is derived from an EMBL/GenBank/DDBJ whole genome shotgun (WGS) entry which is preliminary data.</text>
</comment>
<keyword evidence="2" id="KW-1185">Reference proteome</keyword>
<name>A0ACC0B286_CATRO</name>
<accession>A0ACC0B286</accession>
<proteinExistence type="predicted"/>